<dbReference type="Proteomes" id="UP000564885">
    <property type="component" value="Unassembled WGS sequence"/>
</dbReference>
<evidence type="ECO:0000259" key="5">
    <source>
        <dbReference type="Pfam" id="PF00460"/>
    </source>
</evidence>
<evidence type="ECO:0000259" key="7">
    <source>
        <dbReference type="Pfam" id="PF22692"/>
    </source>
</evidence>
<keyword evidence="8" id="KW-0966">Cell projection</keyword>
<dbReference type="PANTHER" id="PTHR30435:SF19">
    <property type="entry name" value="FLAGELLAR BASAL-BODY ROD PROTEIN FLGG"/>
    <property type="match status" value="1"/>
</dbReference>
<evidence type="ECO:0000259" key="6">
    <source>
        <dbReference type="Pfam" id="PF06429"/>
    </source>
</evidence>
<feature type="domain" description="Flagellar basal-body/hook protein C-terminal" evidence="6">
    <location>
        <begin position="197"/>
        <end position="239"/>
    </location>
</feature>
<evidence type="ECO:0000313" key="8">
    <source>
        <dbReference type="EMBL" id="NNM71634.1"/>
    </source>
</evidence>
<evidence type="ECO:0000256" key="3">
    <source>
        <dbReference type="ARBA" id="ARBA00023143"/>
    </source>
</evidence>
<dbReference type="Pfam" id="PF06429">
    <property type="entry name" value="Flg_bbr_C"/>
    <property type="match status" value="1"/>
</dbReference>
<keyword evidence="8" id="KW-0282">Flagellum</keyword>
<reference evidence="8 9" key="1">
    <citation type="submission" date="2020-04" db="EMBL/GenBank/DDBJ databases">
        <title>Enterovirga sp. isolate from soil.</title>
        <authorList>
            <person name="Chea S."/>
            <person name="Kim D.-U."/>
        </authorList>
    </citation>
    <scope>NUCLEOTIDE SEQUENCE [LARGE SCALE GENOMIC DNA]</scope>
    <source>
        <strain evidence="8 9">DB1703</strain>
    </source>
</reference>
<dbReference type="AlphaFoldDB" id="A0A849I1Z5"/>
<organism evidence="8 9">
    <name type="scientific">Enterovirga aerilata</name>
    <dbReference type="NCBI Taxonomy" id="2730920"/>
    <lineage>
        <taxon>Bacteria</taxon>
        <taxon>Pseudomonadati</taxon>
        <taxon>Pseudomonadota</taxon>
        <taxon>Alphaproteobacteria</taxon>
        <taxon>Hyphomicrobiales</taxon>
        <taxon>Methylobacteriaceae</taxon>
        <taxon>Enterovirga</taxon>
    </lineage>
</organism>
<dbReference type="InterPro" id="IPR037925">
    <property type="entry name" value="FlgE/F/G-like"/>
</dbReference>
<dbReference type="InterPro" id="IPR012836">
    <property type="entry name" value="FlgF"/>
</dbReference>
<dbReference type="InterPro" id="IPR019776">
    <property type="entry name" value="Flagellar_basal_body_rod_CS"/>
</dbReference>
<dbReference type="GO" id="GO:0071978">
    <property type="term" value="P:bacterial-type flagellum-dependent swarming motility"/>
    <property type="evidence" value="ECO:0007669"/>
    <property type="project" value="TreeGrafter"/>
</dbReference>
<evidence type="ECO:0000313" key="9">
    <source>
        <dbReference type="Proteomes" id="UP000564885"/>
    </source>
</evidence>
<evidence type="ECO:0000256" key="2">
    <source>
        <dbReference type="ARBA" id="ARBA00009677"/>
    </source>
</evidence>
<dbReference type="SUPFAM" id="SSF117143">
    <property type="entry name" value="Flagellar hook protein flgE"/>
    <property type="match status" value="1"/>
</dbReference>
<dbReference type="InterPro" id="IPR053967">
    <property type="entry name" value="LlgE_F_G-like_D1"/>
</dbReference>
<feature type="domain" description="Flagellar basal body rod protein N-terminal" evidence="5">
    <location>
        <begin position="5"/>
        <end position="35"/>
    </location>
</feature>
<dbReference type="InterPro" id="IPR010930">
    <property type="entry name" value="Flg_bb/hook_C_dom"/>
</dbReference>
<evidence type="ECO:0000256" key="1">
    <source>
        <dbReference type="ARBA" id="ARBA00004117"/>
    </source>
</evidence>
<evidence type="ECO:0000256" key="4">
    <source>
        <dbReference type="RuleBase" id="RU362116"/>
    </source>
</evidence>
<sequence>MENALLVGLSRQMALRRELDVIANNVANVSTNGFKARASRFESYLMPKASGDAFRRPDRRLDYVIDKGTALDTSAGAIEYTRNPLDVAIKGDGFFAVQTAGGERYTRNGAFMLDAQGQLVTSDGHLVLGDNGPIAFDRNETDISIAPDGTVSSAQAQHGHVRVVRFADMRTLRNEGGNLFSATAPAEPAGATSRLESGALERSNVKAVQEMTRLIEVNRAYASVASMVGRLEDLKRTAISKLADGTNAA</sequence>
<dbReference type="PANTHER" id="PTHR30435">
    <property type="entry name" value="FLAGELLAR PROTEIN"/>
    <property type="match status" value="1"/>
</dbReference>
<accession>A0A849I1Z5</accession>
<proteinExistence type="inferred from homology"/>
<dbReference type="NCBIfam" id="TIGR02490">
    <property type="entry name" value="flgF"/>
    <property type="match status" value="1"/>
</dbReference>
<dbReference type="Pfam" id="PF00460">
    <property type="entry name" value="Flg_bb_rod"/>
    <property type="match status" value="1"/>
</dbReference>
<dbReference type="EMBL" id="JABEPP010000001">
    <property type="protein sequence ID" value="NNM71634.1"/>
    <property type="molecule type" value="Genomic_DNA"/>
</dbReference>
<dbReference type="NCBIfam" id="NF009331">
    <property type="entry name" value="PRK12689.1"/>
    <property type="match status" value="1"/>
</dbReference>
<dbReference type="RefSeq" id="WP_171217071.1">
    <property type="nucleotide sequence ID" value="NZ_JABEPP010000001.1"/>
</dbReference>
<dbReference type="InterPro" id="IPR020013">
    <property type="entry name" value="Flagellar_FlgE/F/G"/>
</dbReference>
<keyword evidence="9" id="KW-1185">Reference proteome</keyword>
<keyword evidence="8" id="KW-0969">Cilium</keyword>
<comment type="similarity">
    <text evidence="2 4">Belongs to the flagella basal body rod proteins family.</text>
</comment>
<name>A0A849I1Z5_9HYPH</name>
<dbReference type="Pfam" id="PF22692">
    <property type="entry name" value="LlgE_F_G_D1"/>
    <property type="match status" value="1"/>
</dbReference>
<keyword evidence="3 4" id="KW-0975">Bacterial flagellum</keyword>
<gene>
    <name evidence="8" type="primary">flgF</name>
    <name evidence="8" type="ORF">HJG44_04380</name>
</gene>
<dbReference type="PROSITE" id="PS00588">
    <property type="entry name" value="FLAGELLA_BB_ROD"/>
    <property type="match status" value="1"/>
</dbReference>
<dbReference type="GO" id="GO:0030694">
    <property type="term" value="C:bacterial-type flagellum basal body, rod"/>
    <property type="evidence" value="ECO:0007669"/>
    <property type="project" value="UniProtKB-UniRule"/>
</dbReference>
<dbReference type="InterPro" id="IPR001444">
    <property type="entry name" value="Flag_bb_rod_N"/>
</dbReference>
<comment type="caution">
    <text evidence="8">The sequence shown here is derived from an EMBL/GenBank/DDBJ whole genome shotgun (WGS) entry which is preliminary data.</text>
</comment>
<comment type="subcellular location">
    <subcellularLocation>
        <location evidence="1 4">Bacterial flagellum basal body</location>
    </subcellularLocation>
</comment>
<feature type="domain" description="Flagellar hook protein FlgE/F/G-like D1" evidence="7">
    <location>
        <begin position="88"/>
        <end position="152"/>
    </location>
</feature>
<protein>
    <recommendedName>
        <fullName evidence="4">Flagellar basal-body rod protein FlgF</fullName>
    </recommendedName>
</protein>
<comment type="subunit">
    <text evidence="4">The basal body constitutes a major portion of the flagellar organelle and consists of five rings (E,L,P,S, and M) mounted on a central rod. The rod consists of about 26 subunits of FlgG in the distal portion, and FlgB, FlgC and FlgF are thought to build up the proximal portion of the rod with about 6 subunits each.</text>
</comment>
<dbReference type="NCBIfam" id="TIGR03506">
    <property type="entry name" value="FlgEFG_subfam"/>
    <property type="match status" value="1"/>
</dbReference>